<evidence type="ECO:0000313" key="1">
    <source>
        <dbReference type="EMBL" id="PIZ14794.1"/>
    </source>
</evidence>
<name>A0A2M7S5M1_9BACT</name>
<gene>
    <name evidence="1" type="ORF">COY52_11035</name>
</gene>
<evidence type="ECO:0000313" key="2">
    <source>
        <dbReference type="Proteomes" id="UP000229307"/>
    </source>
</evidence>
<reference evidence="2" key="1">
    <citation type="submission" date="2017-09" db="EMBL/GenBank/DDBJ databases">
        <title>Depth-based differentiation of microbial function through sediment-hosted aquifers and enrichment of novel symbionts in the deep terrestrial subsurface.</title>
        <authorList>
            <person name="Probst A.J."/>
            <person name="Ladd B."/>
            <person name="Jarett J.K."/>
            <person name="Geller-Mcgrath D.E."/>
            <person name="Sieber C.M.K."/>
            <person name="Emerson J.B."/>
            <person name="Anantharaman K."/>
            <person name="Thomas B.C."/>
            <person name="Malmstrom R."/>
            <person name="Stieglmeier M."/>
            <person name="Klingl A."/>
            <person name="Woyke T."/>
            <person name="Ryan C.M."/>
            <person name="Banfield J.F."/>
        </authorList>
    </citation>
    <scope>NUCLEOTIDE SEQUENCE [LARGE SCALE GENOMIC DNA]</scope>
</reference>
<sequence length="105" mass="12238">MPDTLKIIKSGLIKLKQCKRFPNIKDCVCYYNAFKVLEMEINKLEPVISAREKDEFNELKKEIKEICGKFDVSPRKCFGCRECAAHYIFENLPEDLEELYLKGGV</sequence>
<proteinExistence type="predicted"/>
<dbReference type="AlphaFoldDB" id="A0A2M7S5M1"/>
<accession>A0A2M7S5M1</accession>
<dbReference type="EMBL" id="PFMR01000301">
    <property type="protein sequence ID" value="PIZ14794.1"/>
    <property type="molecule type" value="Genomic_DNA"/>
</dbReference>
<comment type="caution">
    <text evidence="1">The sequence shown here is derived from an EMBL/GenBank/DDBJ whole genome shotgun (WGS) entry which is preliminary data.</text>
</comment>
<protein>
    <submittedName>
        <fullName evidence="1">Uncharacterized protein</fullName>
    </submittedName>
</protein>
<organism evidence="1 2">
    <name type="scientific">Candidatus Desantisbacteria bacterium CG_4_10_14_0_8_um_filter_48_22</name>
    <dbReference type="NCBI Taxonomy" id="1974543"/>
    <lineage>
        <taxon>Bacteria</taxon>
        <taxon>Candidatus Desantisiibacteriota</taxon>
    </lineage>
</organism>
<dbReference type="Proteomes" id="UP000229307">
    <property type="component" value="Unassembled WGS sequence"/>
</dbReference>